<comment type="similarity">
    <text evidence="2">Belongs to the IL-1 family.</text>
</comment>
<dbReference type="GO" id="GO:0002437">
    <property type="term" value="P:inflammatory response to antigenic stimulus"/>
    <property type="evidence" value="ECO:0007669"/>
    <property type="project" value="TreeGrafter"/>
</dbReference>
<dbReference type="InterPro" id="IPR008996">
    <property type="entry name" value="IL1/FGF"/>
</dbReference>
<dbReference type="GO" id="GO:0019221">
    <property type="term" value="P:cytokine-mediated signaling pathway"/>
    <property type="evidence" value="ECO:0007669"/>
    <property type="project" value="TreeGrafter"/>
</dbReference>
<dbReference type="VEuPathDB" id="HostDB:ENSCPOG00000026714"/>
<evidence type="ECO:0000313" key="4">
    <source>
        <dbReference type="Ensembl" id="ENSCPOP00000020559.2"/>
    </source>
</evidence>
<reference evidence="4" key="2">
    <citation type="submission" date="2025-08" db="UniProtKB">
        <authorList>
            <consortium name="Ensembl"/>
        </authorList>
    </citation>
    <scope>IDENTIFICATION</scope>
    <source>
        <strain evidence="4">2N</strain>
    </source>
</reference>
<dbReference type="GO" id="GO:0005615">
    <property type="term" value="C:extracellular space"/>
    <property type="evidence" value="ECO:0007669"/>
    <property type="project" value="InterPro"/>
</dbReference>
<dbReference type="GO" id="GO:0005125">
    <property type="term" value="F:cytokine activity"/>
    <property type="evidence" value="ECO:0007669"/>
    <property type="project" value="InterPro"/>
</dbReference>
<sequence>MKLHLLTCCVSFPSSARSPLLSNPSLASVVSSKSGSQLKSITSQKYCIRDTNQQVLVLQGSILVAAPDKLPKTGETFYVLASTHTKIAEGNPNFLAVSKEELCLCCERVEEPNSPSLELKKTNIKELNALGKKESLPFTFLKQEAGSYFTLESAANRGYFIFTSNTPSQPVGVTKVMGKEKNIHFSFEAANVGLEVVRS</sequence>
<dbReference type="GO" id="GO:0071222">
    <property type="term" value="P:cellular response to lipopolysaccharide"/>
    <property type="evidence" value="ECO:0007669"/>
    <property type="project" value="TreeGrafter"/>
</dbReference>
<dbReference type="InterPro" id="IPR000975">
    <property type="entry name" value="IL-1_fam"/>
</dbReference>
<proteinExistence type="inferred from homology"/>
<dbReference type="CDD" id="cd23301">
    <property type="entry name" value="beta-trefoil_IL37"/>
    <property type="match status" value="1"/>
</dbReference>
<dbReference type="PANTHER" id="PTHR10078:SF34">
    <property type="entry name" value="INTERLEUKIN-37"/>
    <property type="match status" value="1"/>
</dbReference>
<protein>
    <recommendedName>
        <fullName evidence="6">Interleukin-1</fullName>
    </recommendedName>
</protein>
<accession>H0WC40</accession>
<comment type="subcellular location">
    <subcellularLocation>
        <location evidence="1">Secreted</location>
    </subcellularLocation>
</comment>
<dbReference type="PANTHER" id="PTHR10078">
    <property type="entry name" value="INTERLEUKIN-1 FAMILY MEMBER"/>
    <property type="match status" value="1"/>
</dbReference>
<evidence type="ECO:0008006" key="6">
    <source>
        <dbReference type="Google" id="ProtNLM"/>
    </source>
</evidence>
<evidence type="ECO:0000256" key="3">
    <source>
        <dbReference type="ARBA" id="ARBA00022525"/>
    </source>
</evidence>
<organism evidence="4 5">
    <name type="scientific">Cavia porcellus</name>
    <name type="common">Guinea pig</name>
    <dbReference type="NCBI Taxonomy" id="10141"/>
    <lineage>
        <taxon>Eukaryota</taxon>
        <taxon>Metazoa</taxon>
        <taxon>Chordata</taxon>
        <taxon>Craniata</taxon>
        <taxon>Vertebrata</taxon>
        <taxon>Euteleostomi</taxon>
        <taxon>Mammalia</taxon>
        <taxon>Eutheria</taxon>
        <taxon>Euarchontoglires</taxon>
        <taxon>Glires</taxon>
        <taxon>Rodentia</taxon>
        <taxon>Hystricomorpha</taxon>
        <taxon>Caviidae</taxon>
        <taxon>Cavia</taxon>
    </lineage>
</organism>
<evidence type="ECO:0000256" key="2">
    <source>
        <dbReference type="ARBA" id="ARBA00010448"/>
    </source>
</evidence>
<dbReference type="Pfam" id="PF00340">
    <property type="entry name" value="IL1"/>
    <property type="match status" value="1"/>
</dbReference>
<dbReference type="SUPFAM" id="SSF50353">
    <property type="entry name" value="Cytokine"/>
    <property type="match status" value="1"/>
</dbReference>
<evidence type="ECO:0000256" key="1">
    <source>
        <dbReference type="ARBA" id="ARBA00004613"/>
    </source>
</evidence>
<dbReference type="InParanoid" id="H0WC40"/>
<dbReference type="HOGENOM" id="CLU_095373_0_0_1"/>
<evidence type="ECO:0000313" key="5">
    <source>
        <dbReference type="Proteomes" id="UP000005447"/>
    </source>
</evidence>
<reference evidence="4" key="3">
    <citation type="submission" date="2025-09" db="UniProtKB">
        <authorList>
            <consortium name="Ensembl"/>
        </authorList>
    </citation>
    <scope>IDENTIFICATION</scope>
    <source>
        <strain evidence="4">2N</strain>
    </source>
</reference>
<keyword evidence="5" id="KW-1185">Reference proteome</keyword>
<dbReference type="GO" id="GO:0005654">
    <property type="term" value="C:nucleoplasm"/>
    <property type="evidence" value="ECO:0007669"/>
    <property type="project" value="TreeGrafter"/>
</dbReference>
<dbReference type="eggNOG" id="ENOG502TCXA">
    <property type="taxonomic scope" value="Eukaryota"/>
</dbReference>
<dbReference type="Gene3D" id="2.80.10.50">
    <property type="match status" value="1"/>
</dbReference>
<dbReference type="GO" id="GO:0010628">
    <property type="term" value="P:positive regulation of gene expression"/>
    <property type="evidence" value="ECO:0007669"/>
    <property type="project" value="TreeGrafter"/>
</dbReference>
<dbReference type="GeneTree" id="ENSGT00950000182943"/>
<dbReference type="AlphaFoldDB" id="H0WC40"/>
<dbReference type="OMA" id="STTEANH"/>
<dbReference type="Ensembl" id="ENSCPOT00000019929.2">
    <property type="protein sequence ID" value="ENSCPOP00000020559.2"/>
    <property type="gene ID" value="ENSCPOG00000026714.2"/>
</dbReference>
<keyword evidence="3" id="KW-0964">Secreted</keyword>
<dbReference type="Bgee" id="ENSCPOG00000026714">
    <property type="expression patterns" value="Expressed in zone of skin"/>
</dbReference>
<reference evidence="5" key="1">
    <citation type="journal article" date="2011" name="Nature">
        <title>A high-resolution map of human evolutionary constraint using 29 mammals.</title>
        <authorList>
            <person name="Lindblad-Toh K."/>
            <person name="Garber M."/>
            <person name="Zuk O."/>
            <person name="Lin M.F."/>
            <person name="Parker B.J."/>
            <person name="Washietl S."/>
            <person name="Kheradpour P."/>
            <person name="Ernst J."/>
            <person name="Jordan G."/>
            <person name="Mauceli E."/>
            <person name="Ward L.D."/>
            <person name="Lowe C.B."/>
            <person name="Holloway A.K."/>
            <person name="Clamp M."/>
            <person name="Gnerre S."/>
            <person name="Alfoldi J."/>
            <person name="Beal K."/>
            <person name="Chang J."/>
            <person name="Clawson H."/>
            <person name="Cuff J."/>
            <person name="Di Palma F."/>
            <person name="Fitzgerald S."/>
            <person name="Flicek P."/>
            <person name="Guttman M."/>
            <person name="Hubisz M.J."/>
            <person name="Jaffe D.B."/>
            <person name="Jungreis I."/>
            <person name="Kent W.J."/>
            <person name="Kostka D."/>
            <person name="Lara M."/>
            <person name="Martins A.L."/>
            <person name="Massingham T."/>
            <person name="Moltke I."/>
            <person name="Raney B.J."/>
            <person name="Rasmussen M.D."/>
            <person name="Robinson J."/>
            <person name="Stark A."/>
            <person name="Vilella A.J."/>
            <person name="Wen J."/>
            <person name="Xie X."/>
            <person name="Zody M.C."/>
            <person name="Baldwin J."/>
            <person name="Bloom T."/>
            <person name="Chin C.W."/>
            <person name="Heiman D."/>
            <person name="Nicol R."/>
            <person name="Nusbaum C."/>
            <person name="Young S."/>
            <person name="Wilkinson J."/>
            <person name="Worley K.C."/>
            <person name="Kovar C.L."/>
            <person name="Muzny D.M."/>
            <person name="Gibbs R.A."/>
            <person name="Cree A."/>
            <person name="Dihn H.H."/>
            <person name="Fowler G."/>
            <person name="Jhangiani S."/>
            <person name="Joshi V."/>
            <person name="Lee S."/>
            <person name="Lewis L.R."/>
            <person name="Nazareth L.V."/>
            <person name="Okwuonu G."/>
            <person name="Santibanez J."/>
            <person name="Warren W.C."/>
            <person name="Mardis E.R."/>
            <person name="Weinstock G.M."/>
            <person name="Wilson R.K."/>
            <person name="Delehaunty K."/>
            <person name="Dooling D."/>
            <person name="Fronik C."/>
            <person name="Fulton L."/>
            <person name="Fulton B."/>
            <person name="Graves T."/>
            <person name="Minx P."/>
            <person name="Sodergren E."/>
            <person name="Birney E."/>
            <person name="Margulies E.H."/>
            <person name="Herrero J."/>
            <person name="Green E.D."/>
            <person name="Haussler D."/>
            <person name="Siepel A."/>
            <person name="Goldman N."/>
            <person name="Pollard K.S."/>
            <person name="Pedersen J.S."/>
            <person name="Lander E.S."/>
            <person name="Kellis M."/>
        </authorList>
    </citation>
    <scope>NUCLEOTIDE SEQUENCE [LARGE SCALE GENOMIC DNA]</scope>
    <source>
        <strain evidence="5">2N</strain>
    </source>
</reference>
<dbReference type="EMBL" id="AAKN02046993">
    <property type="status" value="NOT_ANNOTATED_CDS"/>
    <property type="molecule type" value="Genomic_DNA"/>
</dbReference>
<name>H0WC40_CAVPO</name>
<dbReference type="STRING" id="10141.ENSCPOP00000020559"/>
<dbReference type="SMART" id="SM00125">
    <property type="entry name" value="IL1"/>
    <property type="match status" value="1"/>
</dbReference>
<dbReference type="Proteomes" id="UP000005447">
    <property type="component" value="Unassembled WGS sequence"/>
</dbReference>